<name>A0A8H6VVM2_9AGAR</name>
<dbReference type="EMBL" id="JACAZF010000010">
    <property type="protein sequence ID" value="KAF7293566.1"/>
    <property type="molecule type" value="Genomic_DNA"/>
</dbReference>
<evidence type="ECO:0000313" key="2">
    <source>
        <dbReference type="Proteomes" id="UP000636479"/>
    </source>
</evidence>
<keyword evidence="2" id="KW-1185">Reference proteome</keyword>
<evidence type="ECO:0000313" key="1">
    <source>
        <dbReference type="EMBL" id="KAF7293566.1"/>
    </source>
</evidence>
<dbReference type="OrthoDB" id="5572844at2759"/>
<dbReference type="AlphaFoldDB" id="A0A8H6VVM2"/>
<proteinExistence type="predicted"/>
<dbReference type="GeneID" id="59350413"/>
<dbReference type="InterPro" id="IPR018608">
    <property type="entry name" value="Gti1/Pac2"/>
</dbReference>
<dbReference type="PANTHER" id="PTHR28027">
    <property type="entry name" value="TRANSCRIPTIONAL REGULATOR MIT1"/>
    <property type="match status" value="1"/>
</dbReference>
<dbReference type="PANTHER" id="PTHR28027:SF2">
    <property type="entry name" value="TRANSCRIPTIONAL REGULATOR MIT1"/>
    <property type="match status" value="1"/>
</dbReference>
<protein>
    <submittedName>
        <fullName evidence="1">Protein related to pac2</fullName>
    </submittedName>
</protein>
<reference evidence="1" key="1">
    <citation type="submission" date="2020-05" db="EMBL/GenBank/DDBJ databases">
        <title>Mycena genomes resolve the evolution of fungal bioluminescence.</title>
        <authorList>
            <person name="Tsai I.J."/>
        </authorList>
    </citation>
    <scope>NUCLEOTIDE SEQUENCE</scope>
    <source>
        <strain evidence="1">171206Taipei</strain>
    </source>
</reference>
<dbReference type="GO" id="GO:0003677">
    <property type="term" value="F:DNA binding"/>
    <property type="evidence" value="ECO:0007669"/>
    <property type="project" value="TreeGrafter"/>
</dbReference>
<accession>A0A8H6VVM2</accession>
<dbReference type="Proteomes" id="UP000636479">
    <property type="component" value="Unassembled WGS sequence"/>
</dbReference>
<gene>
    <name evidence="1" type="ORF">MIND_01135200</name>
</gene>
<sequence length="230" mass="26176">MLQDASPYFGHVSTTADAFVLIRLAQEGKISRITRRINIHQLKFELKSGAVFIFSPGESKIQRWYDGLSWSGPTTIGNFVFQREVIGRKDQAQAASRETQFHCLSKEGFNFKPNGLIKKMITMTVEETEYRVISYYAASDCLKGELNTSFPSTSVPMNFRLIRNDLLNVELRFERNSPSLSPYGNTSLFEIESTIDPSERQNSQHEMFRRLSPLRSARPAISRKLNGIPA</sequence>
<organism evidence="1 2">
    <name type="scientific">Mycena indigotica</name>
    <dbReference type="NCBI Taxonomy" id="2126181"/>
    <lineage>
        <taxon>Eukaryota</taxon>
        <taxon>Fungi</taxon>
        <taxon>Dikarya</taxon>
        <taxon>Basidiomycota</taxon>
        <taxon>Agaricomycotina</taxon>
        <taxon>Agaricomycetes</taxon>
        <taxon>Agaricomycetidae</taxon>
        <taxon>Agaricales</taxon>
        <taxon>Marasmiineae</taxon>
        <taxon>Mycenaceae</taxon>
        <taxon>Mycena</taxon>
    </lineage>
</organism>
<comment type="caution">
    <text evidence="1">The sequence shown here is derived from an EMBL/GenBank/DDBJ whole genome shotgun (WGS) entry which is preliminary data.</text>
</comment>
<dbReference type="Pfam" id="PF09729">
    <property type="entry name" value="Gti1_Pac2"/>
    <property type="match status" value="1"/>
</dbReference>
<dbReference type="RefSeq" id="XP_037215729.1">
    <property type="nucleotide sequence ID" value="XM_037367897.1"/>
</dbReference>